<gene>
    <name evidence="20" type="ORF">O9570_18515</name>
</gene>
<evidence type="ECO:0000259" key="18">
    <source>
        <dbReference type="Pfam" id="PF00593"/>
    </source>
</evidence>
<dbReference type="CDD" id="cd01347">
    <property type="entry name" value="ligand_gated_channel"/>
    <property type="match status" value="1"/>
</dbReference>
<dbReference type="Proteomes" id="UP001141992">
    <property type="component" value="Unassembled WGS sequence"/>
</dbReference>
<dbReference type="InterPro" id="IPR036942">
    <property type="entry name" value="Beta-barrel_TonB_sf"/>
</dbReference>
<dbReference type="InterPro" id="IPR010105">
    <property type="entry name" value="TonB_sidphr_rcpt"/>
</dbReference>
<keyword evidence="12 20" id="KW-0675">Receptor</keyword>
<evidence type="ECO:0000256" key="5">
    <source>
        <dbReference type="ARBA" id="ARBA00022496"/>
    </source>
</evidence>
<reference evidence="20" key="1">
    <citation type="submission" date="2022-12" db="EMBL/GenBank/DDBJ databases">
        <authorList>
            <person name="Voronina O.L."/>
            <person name="Kunda M.S."/>
            <person name="Ryzhova N."/>
            <person name="Aksenova E.I."/>
        </authorList>
    </citation>
    <scope>NUCLEOTIDE SEQUENCE</scope>
    <source>
        <strain evidence="20">SCCH136:Ach223948</strain>
    </source>
</reference>
<keyword evidence="7 17" id="KW-0732">Signal</keyword>
<dbReference type="AlphaFoldDB" id="A0A0D6IPD3"/>
<dbReference type="GO" id="GO:0015344">
    <property type="term" value="F:siderophore uptake transmembrane transporter activity"/>
    <property type="evidence" value="ECO:0007669"/>
    <property type="project" value="TreeGrafter"/>
</dbReference>
<feature type="short sequence motif" description="TonB C-terminal box" evidence="15">
    <location>
        <begin position="710"/>
        <end position="727"/>
    </location>
</feature>
<keyword evidence="9" id="KW-0406">Ion transport</keyword>
<dbReference type="Pfam" id="PF00593">
    <property type="entry name" value="TonB_dep_Rec_b-barrel"/>
    <property type="match status" value="1"/>
</dbReference>
<evidence type="ECO:0000256" key="7">
    <source>
        <dbReference type="ARBA" id="ARBA00022729"/>
    </source>
</evidence>
<dbReference type="InterPro" id="IPR000531">
    <property type="entry name" value="Beta-barrel_TonB"/>
</dbReference>
<feature type="domain" description="TonB-dependent receptor plug" evidence="19">
    <location>
        <begin position="61"/>
        <end position="160"/>
    </location>
</feature>
<dbReference type="Gene3D" id="2.40.170.20">
    <property type="entry name" value="TonB-dependent receptor, beta-barrel domain"/>
    <property type="match status" value="1"/>
</dbReference>
<evidence type="ECO:0000256" key="17">
    <source>
        <dbReference type="SAM" id="SignalP"/>
    </source>
</evidence>
<protein>
    <submittedName>
        <fullName evidence="20">TonB-dependent siderophore receptor</fullName>
    </submittedName>
</protein>
<dbReference type="GO" id="GO:0009279">
    <property type="term" value="C:cell outer membrane"/>
    <property type="evidence" value="ECO:0007669"/>
    <property type="project" value="UniProtKB-SubCell"/>
</dbReference>
<keyword evidence="6 14" id="KW-0812">Transmembrane</keyword>
<dbReference type="KEGG" id="axx:ERS451415_05555"/>
<dbReference type="PANTHER" id="PTHR32552">
    <property type="entry name" value="FERRICHROME IRON RECEPTOR-RELATED"/>
    <property type="match status" value="1"/>
</dbReference>
<dbReference type="Pfam" id="PF07715">
    <property type="entry name" value="Plug"/>
    <property type="match status" value="1"/>
</dbReference>
<keyword evidence="13 14" id="KW-0998">Cell outer membrane</keyword>
<name>A0A0D6IPD3_ALCXX</name>
<feature type="signal peptide" evidence="17">
    <location>
        <begin position="1"/>
        <end position="21"/>
    </location>
</feature>
<comment type="caution">
    <text evidence="20">The sequence shown here is derived from an EMBL/GenBank/DDBJ whole genome shotgun (WGS) entry which is preliminary data.</text>
</comment>
<keyword evidence="5" id="KW-0410">Iron transport</keyword>
<dbReference type="PROSITE" id="PS52016">
    <property type="entry name" value="TONB_DEPENDENT_REC_3"/>
    <property type="match status" value="1"/>
</dbReference>
<dbReference type="SUPFAM" id="SSF56935">
    <property type="entry name" value="Porins"/>
    <property type="match status" value="1"/>
</dbReference>
<evidence type="ECO:0000256" key="15">
    <source>
        <dbReference type="PROSITE-ProRule" id="PRU10144"/>
    </source>
</evidence>
<proteinExistence type="inferred from homology"/>
<keyword evidence="3 14" id="KW-0813">Transport</keyword>
<evidence type="ECO:0000313" key="21">
    <source>
        <dbReference type="Proteomes" id="UP001141992"/>
    </source>
</evidence>
<evidence type="ECO:0000256" key="8">
    <source>
        <dbReference type="ARBA" id="ARBA00023004"/>
    </source>
</evidence>
<comment type="similarity">
    <text evidence="2 14 16">Belongs to the TonB-dependent receptor family.</text>
</comment>
<feature type="chain" id="PRO_5041037004" evidence="17">
    <location>
        <begin position="22"/>
        <end position="727"/>
    </location>
</feature>
<evidence type="ECO:0000256" key="13">
    <source>
        <dbReference type="ARBA" id="ARBA00023237"/>
    </source>
</evidence>
<evidence type="ECO:0000256" key="9">
    <source>
        <dbReference type="ARBA" id="ARBA00023065"/>
    </source>
</evidence>
<evidence type="ECO:0000256" key="6">
    <source>
        <dbReference type="ARBA" id="ARBA00022692"/>
    </source>
</evidence>
<evidence type="ECO:0000256" key="10">
    <source>
        <dbReference type="ARBA" id="ARBA00023077"/>
    </source>
</evidence>
<evidence type="ECO:0000256" key="4">
    <source>
        <dbReference type="ARBA" id="ARBA00022452"/>
    </source>
</evidence>
<dbReference type="PROSITE" id="PS01156">
    <property type="entry name" value="TONB_DEPENDENT_REC_2"/>
    <property type="match status" value="1"/>
</dbReference>
<evidence type="ECO:0000256" key="11">
    <source>
        <dbReference type="ARBA" id="ARBA00023136"/>
    </source>
</evidence>
<keyword evidence="8" id="KW-0408">Iron</keyword>
<dbReference type="eggNOG" id="COG4774">
    <property type="taxonomic scope" value="Bacteria"/>
</dbReference>
<evidence type="ECO:0000256" key="12">
    <source>
        <dbReference type="ARBA" id="ARBA00023170"/>
    </source>
</evidence>
<keyword evidence="4 14" id="KW-1134">Transmembrane beta strand</keyword>
<evidence type="ECO:0000256" key="1">
    <source>
        <dbReference type="ARBA" id="ARBA00004571"/>
    </source>
</evidence>
<dbReference type="NCBIfam" id="TIGR01783">
    <property type="entry name" value="TonB-siderophor"/>
    <property type="match status" value="1"/>
</dbReference>
<dbReference type="InterPro" id="IPR039426">
    <property type="entry name" value="TonB-dep_rcpt-like"/>
</dbReference>
<evidence type="ECO:0000259" key="19">
    <source>
        <dbReference type="Pfam" id="PF07715"/>
    </source>
</evidence>
<dbReference type="RefSeq" id="WP_024070519.1">
    <property type="nucleotide sequence ID" value="NZ_CP025774.1"/>
</dbReference>
<dbReference type="GO" id="GO:0015891">
    <property type="term" value="P:siderophore transport"/>
    <property type="evidence" value="ECO:0007669"/>
    <property type="project" value="InterPro"/>
</dbReference>
<dbReference type="InterPro" id="IPR012910">
    <property type="entry name" value="Plug_dom"/>
</dbReference>
<dbReference type="InterPro" id="IPR010917">
    <property type="entry name" value="TonB_rcpt_CS"/>
</dbReference>
<dbReference type="GO" id="GO:0038023">
    <property type="term" value="F:signaling receptor activity"/>
    <property type="evidence" value="ECO:0007669"/>
    <property type="project" value="InterPro"/>
</dbReference>
<evidence type="ECO:0000256" key="3">
    <source>
        <dbReference type="ARBA" id="ARBA00022448"/>
    </source>
</evidence>
<dbReference type="PANTHER" id="PTHR32552:SF84">
    <property type="entry name" value="TONB-DEPENDENT RECEPTOR-RELATED"/>
    <property type="match status" value="1"/>
</dbReference>
<evidence type="ECO:0000256" key="14">
    <source>
        <dbReference type="PROSITE-ProRule" id="PRU01360"/>
    </source>
</evidence>
<dbReference type="EMBL" id="JAPZVI010000015">
    <property type="protein sequence ID" value="MCZ8403454.1"/>
    <property type="molecule type" value="Genomic_DNA"/>
</dbReference>
<organism evidence="20 21">
    <name type="scientific">Alcaligenes xylosoxydans xylosoxydans</name>
    <name type="common">Achromobacter xylosoxidans</name>
    <dbReference type="NCBI Taxonomy" id="85698"/>
    <lineage>
        <taxon>Bacteria</taxon>
        <taxon>Pseudomonadati</taxon>
        <taxon>Pseudomonadota</taxon>
        <taxon>Betaproteobacteria</taxon>
        <taxon>Burkholderiales</taxon>
        <taxon>Alcaligenaceae</taxon>
        <taxon>Achromobacter</taxon>
    </lineage>
</organism>
<sequence length="727" mass="79709">MRRVVSTAALAACTAVPNVQAQEAQAREAELPSIRVEAASDADSLHLDSRSSSASRLGLTLRETPASVEIVSQQAMRERGASTLSEALRGATGLAGGGPPSSPTTLSSRGFTDILYLYDGLRMSGAGSTNRVEDTWNYERIEVLKGPASVLQGDSAIGGIVNFQTKRPDRDNPSREAMFSYGSYGSTRTGIGLGDNFGETGAYRIDYSHNDSRVGTIDRNSNKLDHLTTGIAFDVAPATRLDLSFDYSRDTGHAYWGTPLIPRSLAKDPTGVVSTPDGRVLDRALARKNYNVLDDRNEAESYWLRARVTHRLTPSWTLRNEFAMNKVDRLWKNSESATFSAPASIDRDQTIITHHQRYFIDRFDASHDGTIAGLSNKFVIGGELSKTTLDSERRFSNRSAATADALRVSLWNPDVGYFNDDPALMSGPGNRTDFTTDVRGAALFLEDSLKLTERWTVVGGYRYDRIRVDRGVTDLNAGTRSAFGTRYSANSMRLGTVYDVAPSSSVYAQYTNATIPVGSLFLLSQSNASFPLAKGEQWEAGFKQSLGDVEWTAAVYHIKLENVLTRDANDPRVTVNNGRQSSRGVELSADWRITPQLTLSGNIAALNARFDSLTEADGTSRVGNTPPNVPERVANLYATYRLKDVPMDFFVGLNHTGKIYTDNANQVRINSHTTVDAAVSYRIRPALITFRVRNLTDKLYAYYGGRATSQVLLAPGRTYELGATFEF</sequence>
<accession>A0A0D6IPD3</accession>
<dbReference type="Gene3D" id="2.170.130.10">
    <property type="entry name" value="TonB-dependent receptor, plug domain"/>
    <property type="match status" value="1"/>
</dbReference>
<comment type="subcellular location">
    <subcellularLocation>
        <location evidence="1 14">Cell outer membrane</location>
        <topology evidence="1 14">Multi-pass membrane protein</topology>
    </subcellularLocation>
</comment>
<keyword evidence="10 16" id="KW-0798">TonB box</keyword>
<evidence type="ECO:0000256" key="16">
    <source>
        <dbReference type="RuleBase" id="RU003357"/>
    </source>
</evidence>
<dbReference type="InterPro" id="IPR037066">
    <property type="entry name" value="Plug_dom_sf"/>
</dbReference>
<evidence type="ECO:0000313" key="20">
    <source>
        <dbReference type="EMBL" id="MCZ8403454.1"/>
    </source>
</evidence>
<evidence type="ECO:0000256" key="2">
    <source>
        <dbReference type="ARBA" id="ARBA00009810"/>
    </source>
</evidence>
<feature type="domain" description="TonB-dependent receptor-like beta-barrel" evidence="18">
    <location>
        <begin position="236"/>
        <end position="695"/>
    </location>
</feature>
<keyword evidence="11 14" id="KW-0472">Membrane</keyword>